<evidence type="ECO:0008006" key="4">
    <source>
        <dbReference type="Google" id="ProtNLM"/>
    </source>
</evidence>
<reference evidence="3" key="1">
    <citation type="submission" date="2016-10" db="EMBL/GenBank/DDBJ databases">
        <authorList>
            <person name="Varghese N."/>
            <person name="Submissions S."/>
        </authorList>
    </citation>
    <scope>NUCLEOTIDE SEQUENCE [LARGE SCALE GENOMIC DNA]</scope>
    <source>
        <strain evidence="3">CGMCC 4.3510</strain>
    </source>
</reference>
<evidence type="ECO:0000256" key="1">
    <source>
        <dbReference type="SAM" id="Phobius"/>
    </source>
</evidence>
<feature type="transmembrane region" description="Helical" evidence="1">
    <location>
        <begin position="62"/>
        <end position="82"/>
    </location>
</feature>
<feature type="transmembrane region" description="Helical" evidence="1">
    <location>
        <begin position="29"/>
        <end position="50"/>
    </location>
</feature>
<dbReference type="Proteomes" id="UP000199323">
    <property type="component" value="Unassembled WGS sequence"/>
</dbReference>
<keyword evidence="1" id="KW-1133">Transmembrane helix</keyword>
<feature type="transmembrane region" description="Helical" evidence="1">
    <location>
        <begin position="118"/>
        <end position="140"/>
    </location>
</feature>
<accession>A0A1I2FVH4</accession>
<keyword evidence="1" id="KW-0812">Transmembrane</keyword>
<dbReference type="EMBL" id="FONG01000008">
    <property type="protein sequence ID" value="SFF08441.1"/>
    <property type="molecule type" value="Genomic_DNA"/>
</dbReference>
<protein>
    <recommendedName>
        <fullName evidence="4">Transmembrane protein</fullName>
    </recommendedName>
</protein>
<evidence type="ECO:0000313" key="2">
    <source>
        <dbReference type="EMBL" id="SFF08441.1"/>
    </source>
</evidence>
<proteinExistence type="predicted"/>
<name>A0A1I2FVH4_9ACTN</name>
<keyword evidence="1" id="KW-0472">Membrane</keyword>
<keyword evidence="3" id="KW-1185">Reference proteome</keyword>
<organism evidence="2 3">
    <name type="scientific">Actinacidiphila alni</name>
    <dbReference type="NCBI Taxonomy" id="380248"/>
    <lineage>
        <taxon>Bacteria</taxon>
        <taxon>Bacillati</taxon>
        <taxon>Actinomycetota</taxon>
        <taxon>Actinomycetes</taxon>
        <taxon>Kitasatosporales</taxon>
        <taxon>Streptomycetaceae</taxon>
        <taxon>Actinacidiphila</taxon>
    </lineage>
</organism>
<dbReference type="STRING" id="380248.SAMN05216251_10853"/>
<evidence type="ECO:0000313" key="3">
    <source>
        <dbReference type="Proteomes" id="UP000199323"/>
    </source>
</evidence>
<gene>
    <name evidence="2" type="ORF">SAMN05216251_10853</name>
</gene>
<sequence length="192" mass="19799">MSVVGGGGMTSTEAQPVDVRQLVPYVASVMGEGVASVASAAVAVAVLLLIPVNATDGGMSTPVQFALLGGAGLFWGIGLLAGRAGVARAQESAVPVPGPQGGLSDDQRKALFRGRIRNALFAVVMLAVCGAGFHCLWLGLMVPLIQTLTMVAVLRMAAWERRHGVVLWKPSLAAVGREAHRAAPFYTTPRSG</sequence>
<dbReference type="AlphaFoldDB" id="A0A1I2FVH4"/>